<protein>
    <submittedName>
        <fullName evidence="1">Uncharacterized protein</fullName>
    </submittedName>
</protein>
<name>A0A645JEY6_9ZZZZ</name>
<reference evidence="1" key="1">
    <citation type="submission" date="2019-08" db="EMBL/GenBank/DDBJ databases">
        <authorList>
            <person name="Kucharzyk K."/>
            <person name="Murdoch R.W."/>
            <person name="Higgins S."/>
            <person name="Loffler F."/>
        </authorList>
    </citation>
    <scope>NUCLEOTIDE SEQUENCE</scope>
</reference>
<evidence type="ECO:0000313" key="1">
    <source>
        <dbReference type="EMBL" id="MPN61927.1"/>
    </source>
</evidence>
<gene>
    <name evidence="1" type="ORF">SDC9_209673</name>
</gene>
<accession>A0A645JEY6</accession>
<proteinExistence type="predicted"/>
<comment type="caution">
    <text evidence="1">The sequence shown here is derived from an EMBL/GenBank/DDBJ whole genome shotgun (WGS) entry which is preliminary data.</text>
</comment>
<dbReference type="EMBL" id="VSSQ01139234">
    <property type="protein sequence ID" value="MPN61927.1"/>
    <property type="molecule type" value="Genomic_DNA"/>
</dbReference>
<dbReference type="AlphaFoldDB" id="A0A645JEY6"/>
<organism evidence="1">
    <name type="scientific">bioreactor metagenome</name>
    <dbReference type="NCBI Taxonomy" id="1076179"/>
    <lineage>
        <taxon>unclassified sequences</taxon>
        <taxon>metagenomes</taxon>
        <taxon>ecological metagenomes</taxon>
    </lineage>
</organism>
<sequence length="36" mass="3971">MAYDDNYYAVEVNGSTEFLVGKKAIGLIIYAVNSLK</sequence>